<dbReference type="EMBL" id="JARTLD010000028">
    <property type="protein sequence ID" value="MED5017954.1"/>
    <property type="molecule type" value="Genomic_DNA"/>
</dbReference>
<gene>
    <name evidence="1" type="ORF">P9847_11640</name>
</gene>
<evidence type="ECO:0000313" key="2">
    <source>
        <dbReference type="Proteomes" id="UP001343257"/>
    </source>
</evidence>
<accession>A0ABU6PSU4</accession>
<organism evidence="1 2">
    <name type="scientific">Paenibacillus chibensis</name>
    <dbReference type="NCBI Taxonomy" id="59846"/>
    <lineage>
        <taxon>Bacteria</taxon>
        <taxon>Bacillati</taxon>
        <taxon>Bacillota</taxon>
        <taxon>Bacilli</taxon>
        <taxon>Bacillales</taxon>
        <taxon>Paenibacillaceae</taxon>
        <taxon>Paenibacillus</taxon>
    </lineage>
</organism>
<sequence length="124" mass="13343">MPFTTGIITSTRAEGTAATNVVVSVRNVDTSDATVVVQIFGVPWSTLILTPHYVTSYDIPANSSDIREFYIAGNVAYEVQINNLSPSVEVAFSTYGLDEFGNIVEEQRVLNSELTPIAALSPVS</sequence>
<proteinExistence type="predicted"/>
<evidence type="ECO:0000313" key="1">
    <source>
        <dbReference type="EMBL" id="MED5017954.1"/>
    </source>
</evidence>
<comment type="caution">
    <text evidence="1">The sequence shown here is derived from an EMBL/GenBank/DDBJ whole genome shotgun (WGS) entry which is preliminary data.</text>
</comment>
<dbReference type="Proteomes" id="UP001343257">
    <property type="component" value="Unassembled WGS sequence"/>
</dbReference>
<protein>
    <submittedName>
        <fullName evidence="1">Uncharacterized protein</fullName>
    </submittedName>
</protein>
<keyword evidence="2" id="KW-1185">Reference proteome</keyword>
<reference evidence="1 2" key="1">
    <citation type="submission" date="2023-03" db="EMBL/GenBank/DDBJ databases">
        <title>Bacillus Genome Sequencing.</title>
        <authorList>
            <person name="Dunlap C."/>
        </authorList>
    </citation>
    <scope>NUCLEOTIDE SEQUENCE [LARGE SCALE GENOMIC DNA]</scope>
    <source>
        <strain evidence="1 2">NRS-52</strain>
    </source>
</reference>
<name>A0ABU6PSU4_9BACL</name>
<dbReference type="RefSeq" id="WP_328277967.1">
    <property type="nucleotide sequence ID" value="NZ_JARTLD010000028.1"/>
</dbReference>